<comment type="caution">
    <text evidence="1">The sequence shown here is derived from an EMBL/GenBank/DDBJ whole genome shotgun (WGS) entry which is preliminary data.</text>
</comment>
<accession>A0ABV2GXB5</accession>
<proteinExistence type="predicted"/>
<reference evidence="1 2" key="1">
    <citation type="submission" date="2024-06" db="EMBL/GenBank/DDBJ databases">
        <title>Genomic Encyclopedia of Type Strains, Phase IV (KMG-IV): sequencing the most valuable type-strain genomes for metagenomic binning, comparative biology and taxonomic classification.</title>
        <authorList>
            <person name="Goeker M."/>
        </authorList>
    </citation>
    <scope>NUCLEOTIDE SEQUENCE [LARGE SCALE GENOMIC DNA]</scope>
    <source>
        <strain evidence="1 2">DSM 100022</strain>
    </source>
</reference>
<dbReference type="EMBL" id="JBEPMC010000013">
    <property type="protein sequence ID" value="MET3582667.1"/>
    <property type="molecule type" value="Genomic_DNA"/>
</dbReference>
<name>A0ABV2GXB5_9HYPH</name>
<organism evidence="1 2">
    <name type="scientific">Mesorhizobium robiniae</name>
    <dbReference type="NCBI Taxonomy" id="559315"/>
    <lineage>
        <taxon>Bacteria</taxon>
        <taxon>Pseudomonadati</taxon>
        <taxon>Pseudomonadota</taxon>
        <taxon>Alphaproteobacteria</taxon>
        <taxon>Hyphomicrobiales</taxon>
        <taxon>Phyllobacteriaceae</taxon>
        <taxon>Mesorhizobium</taxon>
    </lineage>
</organism>
<keyword evidence="2" id="KW-1185">Reference proteome</keyword>
<gene>
    <name evidence="1" type="ORF">ABID19_005729</name>
</gene>
<sequence>MARVAPNGSALGRGTGQTKLDWCCKAVTPAQLEYPRTGMERIRILVPERSDYQLRCEVLKSLVGCLGQPNLRKSSSGNWLSLENYLGSARPASFGRNALQRPRETGSMLVSPLSIT</sequence>
<protein>
    <submittedName>
        <fullName evidence="1">Uncharacterized protein</fullName>
    </submittedName>
</protein>
<evidence type="ECO:0000313" key="1">
    <source>
        <dbReference type="EMBL" id="MET3582667.1"/>
    </source>
</evidence>
<evidence type="ECO:0000313" key="2">
    <source>
        <dbReference type="Proteomes" id="UP001549204"/>
    </source>
</evidence>
<dbReference type="Proteomes" id="UP001549204">
    <property type="component" value="Unassembled WGS sequence"/>
</dbReference>